<evidence type="ECO:0000313" key="2">
    <source>
        <dbReference type="EMBL" id="KAG0459804.1"/>
    </source>
</evidence>
<dbReference type="InterPro" id="IPR023213">
    <property type="entry name" value="CAT-like_dom_sf"/>
</dbReference>
<dbReference type="GO" id="GO:0016740">
    <property type="term" value="F:transferase activity"/>
    <property type="evidence" value="ECO:0007669"/>
    <property type="project" value="UniProtKB-KW"/>
</dbReference>
<dbReference type="PANTHER" id="PTHR31896:SF12">
    <property type="entry name" value="HXXXD-TYPE ACYL-TRANSFERASE FAMILY PROTEIN"/>
    <property type="match status" value="1"/>
</dbReference>
<accession>A0A835UEA3</accession>
<evidence type="ECO:0000256" key="1">
    <source>
        <dbReference type="ARBA" id="ARBA00022679"/>
    </source>
</evidence>
<dbReference type="EMBL" id="JADCNM010000012">
    <property type="protein sequence ID" value="KAG0459804.1"/>
    <property type="molecule type" value="Genomic_DNA"/>
</dbReference>
<dbReference type="OrthoDB" id="1862401at2759"/>
<sequence length="457" mass="50436">MADEEECSNMTKATVRLVSQEQVTSSPASSVGGRCHLNPPDLAMLSAQHIQKGLLFTNLPPFLSTCQILDHLKSTLSKALHHFYPLAGRMATEKIRNEDGEVVGLQVHIDCNDKGADFIHAVAENITAADVLSPGDDIPSFVTSFFPLHGAVGYDGHSTPFVSVQVTELADRAVFVACCFNHAVGDGSSYWHFFNSWAELARTNTLTRPPVHERWFIQGKTPPITLPFSNPSQFIYRHTPPPLRERFFHFSAGSVARLKLRANKEVGDGEATGVISSFQSLGALMWRAVTRARGFRGEQKTSCRLAIQNRGRLKPPQSPDYFGNSINVVMATATAGDLEAKGLGWAATKLNRAVTGYTDAVIREKMRAYHEVPMVYSLRMFDPESVMMGSSPRFDMYGCDFGWGKAAVVRTGTANKFDGKVSSFRKGRRWERRFGGLPVARFHGGAFTGRRVYGCCF</sequence>
<dbReference type="Pfam" id="PF02458">
    <property type="entry name" value="Transferase"/>
    <property type="match status" value="1"/>
</dbReference>
<dbReference type="Proteomes" id="UP000639772">
    <property type="component" value="Chromosome 12"/>
</dbReference>
<dbReference type="InterPro" id="IPR051283">
    <property type="entry name" value="Sec_Metabolite_Acyltrans"/>
</dbReference>
<evidence type="ECO:0000313" key="3">
    <source>
        <dbReference type="Proteomes" id="UP000639772"/>
    </source>
</evidence>
<name>A0A835UEA3_VANPL</name>
<gene>
    <name evidence="2" type="ORF">HPP92_022932</name>
</gene>
<proteinExistence type="predicted"/>
<dbReference type="AlphaFoldDB" id="A0A835UEA3"/>
<dbReference type="Gene3D" id="3.30.559.10">
    <property type="entry name" value="Chloramphenicol acetyltransferase-like domain"/>
    <property type="match status" value="2"/>
</dbReference>
<evidence type="ECO:0008006" key="4">
    <source>
        <dbReference type="Google" id="ProtNLM"/>
    </source>
</evidence>
<comment type="caution">
    <text evidence="2">The sequence shown here is derived from an EMBL/GenBank/DDBJ whole genome shotgun (WGS) entry which is preliminary data.</text>
</comment>
<keyword evidence="1" id="KW-0808">Transferase</keyword>
<protein>
    <recommendedName>
        <fullName evidence="4">Acetyltransferase</fullName>
    </recommendedName>
</protein>
<organism evidence="2 3">
    <name type="scientific">Vanilla planifolia</name>
    <name type="common">Vanilla</name>
    <dbReference type="NCBI Taxonomy" id="51239"/>
    <lineage>
        <taxon>Eukaryota</taxon>
        <taxon>Viridiplantae</taxon>
        <taxon>Streptophyta</taxon>
        <taxon>Embryophyta</taxon>
        <taxon>Tracheophyta</taxon>
        <taxon>Spermatophyta</taxon>
        <taxon>Magnoliopsida</taxon>
        <taxon>Liliopsida</taxon>
        <taxon>Asparagales</taxon>
        <taxon>Orchidaceae</taxon>
        <taxon>Vanilloideae</taxon>
        <taxon>Vanilleae</taxon>
        <taxon>Vanilla</taxon>
    </lineage>
</organism>
<reference evidence="2 3" key="1">
    <citation type="journal article" date="2020" name="Nat. Food">
        <title>A phased Vanilla planifolia genome enables genetic improvement of flavour and production.</title>
        <authorList>
            <person name="Hasing T."/>
            <person name="Tang H."/>
            <person name="Brym M."/>
            <person name="Khazi F."/>
            <person name="Huang T."/>
            <person name="Chambers A.H."/>
        </authorList>
    </citation>
    <scope>NUCLEOTIDE SEQUENCE [LARGE SCALE GENOMIC DNA]</scope>
    <source>
        <tissue evidence="2">Leaf</tissue>
    </source>
</reference>
<dbReference type="PANTHER" id="PTHR31896">
    <property type="entry name" value="FAMILY REGULATORY PROTEIN, PUTATIVE (AFU_ORTHOLOGUE AFUA_3G14730)-RELATED"/>
    <property type="match status" value="1"/>
</dbReference>